<dbReference type="AlphaFoldDB" id="A0A328UBF5"/>
<evidence type="ECO:0008006" key="3">
    <source>
        <dbReference type="Google" id="ProtNLM"/>
    </source>
</evidence>
<proteinExistence type="predicted"/>
<accession>A0A328UBF5</accession>
<gene>
    <name evidence="1" type="ORF">DPQ25_11745</name>
</gene>
<name>A0A328UBF5_9FIRM</name>
<comment type="caution">
    <text evidence="1">The sequence shown here is derived from an EMBL/GenBank/DDBJ whole genome shotgun (WGS) entry which is preliminary data.</text>
</comment>
<organism evidence="1 2">
    <name type="scientific">Hydrogeniiclostridium mannosilyticum</name>
    <dbReference type="NCBI Taxonomy" id="2764322"/>
    <lineage>
        <taxon>Bacteria</taxon>
        <taxon>Bacillati</taxon>
        <taxon>Bacillota</taxon>
        <taxon>Clostridia</taxon>
        <taxon>Eubacteriales</taxon>
        <taxon>Acutalibacteraceae</taxon>
        <taxon>Hydrogeniiclostridium</taxon>
    </lineage>
</organism>
<dbReference type="EMBL" id="QLYR01000010">
    <property type="protein sequence ID" value="RAQ22631.1"/>
    <property type="molecule type" value="Genomic_DNA"/>
</dbReference>
<evidence type="ECO:0000313" key="1">
    <source>
        <dbReference type="EMBL" id="RAQ22631.1"/>
    </source>
</evidence>
<sequence length="92" mass="10554">MPKLRQNKYELANSIFRAAVNGNRELYGYRRKADLCPIFGVKEETVSKHLSNPANIKTADLRHIIEALKFSDEQILGMFGRGPMFNQGEDKR</sequence>
<dbReference type="Proteomes" id="UP000249377">
    <property type="component" value="Unassembled WGS sequence"/>
</dbReference>
<protein>
    <recommendedName>
        <fullName evidence="3">HTH cro/C1-type domain-containing protein</fullName>
    </recommendedName>
</protein>
<dbReference type="RefSeq" id="WP_112333372.1">
    <property type="nucleotide sequence ID" value="NZ_QLYR01000010.1"/>
</dbReference>
<keyword evidence="2" id="KW-1185">Reference proteome</keyword>
<evidence type="ECO:0000313" key="2">
    <source>
        <dbReference type="Proteomes" id="UP000249377"/>
    </source>
</evidence>
<reference evidence="1 2" key="1">
    <citation type="submission" date="2018-06" db="EMBL/GenBank/DDBJ databases">
        <title>Noncontiguous genome sequence of Ruminococcaceae bacterium ASD2818.</title>
        <authorList>
            <person name="Chaplin A.V."/>
            <person name="Sokolova S.R."/>
            <person name="Kochetkova T.O."/>
            <person name="Goltsov A.Y."/>
            <person name="Trofimov D.Y."/>
            <person name="Efimov B.A."/>
        </authorList>
    </citation>
    <scope>NUCLEOTIDE SEQUENCE [LARGE SCALE GENOMIC DNA]</scope>
    <source>
        <strain evidence="1 2">ASD2818</strain>
    </source>
</reference>